<accession>G3AQV6</accession>
<evidence type="ECO:0000256" key="1">
    <source>
        <dbReference type="ARBA" id="ARBA00004191"/>
    </source>
</evidence>
<comment type="subcellular location">
    <subcellularLocation>
        <location evidence="1">Secreted</location>
        <location evidence="1">Cell wall</location>
    </subcellularLocation>
</comment>
<dbReference type="STRING" id="619300.G3AQV6"/>
<dbReference type="InParanoid" id="G3AQV6"/>
<evidence type="ECO:0000313" key="6">
    <source>
        <dbReference type="EMBL" id="EGW31185.1"/>
    </source>
</evidence>
<dbReference type="EMBL" id="GL996503">
    <property type="protein sequence ID" value="EGW31185.1"/>
    <property type="molecule type" value="Genomic_DNA"/>
</dbReference>
<dbReference type="GO" id="GO:0009277">
    <property type="term" value="C:fungal-type cell wall"/>
    <property type="evidence" value="ECO:0007669"/>
    <property type="project" value="UniProtKB-ARBA"/>
</dbReference>
<reference evidence="6 7" key="1">
    <citation type="journal article" date="2011" name="Proc. Natl. Acad. Sci. U.S.A.">
        <title>Comparative genomics of xylose-fermenting fungi for enhanced biofuel production.</title>
        <authorList>
            <person name="Wohlbach D.J."/>
            <person name="Kuo A."/>
            <person name="Sato T.K."/>
            <person name="Potts K.M."/>
            <person name="Salamov A.A."/>
            <person name="LaButti K.M."/>
            <person name="Sun H."/>
            <person name="Clum A."/>
            <person name="Pangilinan J.L."/>
            <person name="Lindquist E.A."/>
            <person name="Lucas S."/>
            <person name="Lapidus A."/>
            <person name="Jin M."/>
            <person name="Gunawan C."/>
            <person name="Balan V."/>
            <person name="Dale B.E."/>
            <person name="Jeffries T.W."/>
            <person name="Zinkel R."/>
            <person name="Barry K.W."/>
            <person name="Grigoriev I.V."/>
            <person name="Gasch A.P."/>
        </authorList>
    </citation>
    <scope>NUCLEOTIDE SEQUENCE [LARGE SCALE GENOMIC DNA]</scope>
    <source>
        <strain evidence="7">NRRL Y-27907 / 11-Y1</strain>
    </source>
</reference>
<evidence type="ECO:0000256" key="5">
    <source>
        <dbReference type="SAM" id="SignalP"/>
    </source>
</evidence>
<dbReference type="AlphaFoldDB" id="G3AQV6"/>
<keyword evidence="3 5" id="KW-0732">Signal</keyword>
<keyword evidence="4" id="KW-0325">Glycoprotein</keyword>
<dbReference type="HOGENOM" id="CLU_029456_0_0_1"/>
<dbReference type="RefSeq" id="XP_007375963.1">
    <property type="nucleotide sequence ID" value="XM_007375901.1"/>
</dbReference>
<organism evidence="7">
    <name type="scientific">Spathaspora passalidarum (strain NRRL Y-27907 / 11-Y1)</name>
    <dbReference type="NCBI Taxonomy" id="619300"/>
    <lineage>
        <taxon>Eukaryota</taxon>
        <taxon>Fungi</taxon>
        <taxon>Dikarya</taxon>
        <taxon>Ascomycota</taxon>
        <taxon>Saccharomycotina</taxon>
        <taxon>Pichiomycetes</taxon>
        <taxon>Debaryomycetaceae</taxon>
        <taxon>Spathaspora</taxon>
    </lineage>
</organism>
<evidence type="ECO:0000256" key="4">
    <source>
        <dbReference type="ARBA" id="ARBA00023180"/>
    </source>
</evidence>
<keyword evidence="7" id="KW-1185">Reference proteome</keyword>
<dbReference type="Pfam" id="PF13928">
    <property type="entry name" value="Flocculin_t3"/>
    <property type="match status" value="1"/>
</dbReference>
<dbReference type="KEGG" id="spaa:SPAPADRAFT_72045"/>
<protein>
    <recommendedName>
        <fullName evidence="8">Flo11 domain-containing protein</fullName>
    </recommendedName>
</protein>
<dbReference type="InterPro" id="IPR025928">
    <property type="entry name" value="Flocculin_t3_rpt"/>
</dbReference>
<feature type="chain" id="PRO_5003442519" description="Flo11 domain-containing protein" evidence="5">
    <location>
        <begin position="19"/>
        <end position="339"/>
    </location>
</feature>
<sequence length="339" mass="34889">MRFTSIIATAVLLTQAIALDVACLVSGVRVAVVDLDTGICPFTIPSGLPILFDFVSPQDYNIIFYYSIAAGERYFNDIVHAGNIISIPAKILFNTPGAPLYQVRAQKEPASNSTEALRRRLWKDTVIEKRDDASDFAETLKDLDGTLVGPDVFQVVPVDEATCTEEITTEVCTVVNVVTCTKTVCEPTTVPAKPTCITTTVNEVVTVLTTYCPESSIAVPTFIVTITEAETVITCPATPALTTVTSAGVTTVVVTTVPVTQTVTKPAAPGVATATTPAAPAGSAVATASTPGAPGASGAATVAPAGSTTNAVVSTFGNGAASVGSTFLALALIPLGYLI</sequence>
<keyword evidence="2" id="KW-0134">Cell wall</keyword>
<feature type="signal peptide" evidence="5">
    <location>
        <begin position="1"/>
        <end position="18"/>
    </location>
</feature>
<keyword evidence="2" id="KW-0964">Secreted</keyword>
<dbReference type="GeneID" id="18875410"/>
<evidence type="ECO:0008006" key="8">
    <source>
        <dbReference type="Google" id="ProtNLM"/>
    </source>
</evidence>
<evidence type="ECO:0000313" key="7">
    <source>
        <dbReference type="Proteomes" id="UP000000709"/>
    </source>
</evidence>
<name>G3AQV6_SPAPN</name>
<evidence type="ECO:0000256" key="3">
    <source>
        <dbReference type="ARBA" id="ARBA00022729"/>
    </source>
</evidence>
<dbReference type="eggNOG" id="KOG1216">
    <property type="taxonomic scope" value="Eukaryota"/>
</dbReference>
<proteinExistence type="predicted"/>
<gene>
    <name evidence="6" type="ORF">SPAPADRAFT_72045</name>
</gene>
<dbReference type="OrthoDB" id="4096612at2759"/>
<dbReference type="Proteomes" id="UP000000709">
    <property type="component" value="Unassembled WGS sequence"/>
</dbReference>
<evidence type="ECO:0000256" key="2">
    <source>
        <dbReference type="ARBA" id="ARBA00022512"/>
    </source>
</evidence>